<evidence type="ECO:0000259" key="1">
    <source>
        <dbReference type="Pfam" id="PF01636"/>
    </source>
</evidence>
<accession>A0A918ZJF5</accession>
<reference evidence="2" key="2">
    <citation type="submission" date="2020-09" db="EMBL/GenBank/DDBJ databases">
        <authorList>
            <person name="Sun Q."/>
            <person name="Ohkuma M."/>
        </authorList>
    </citation>
    <scope>NUCLEOTIDE SEQUENCE</scope>
    <source>
        <strain evidence="2">JCM 4784</strain>
    </source>
</reference>
<sequence>MLAPTEALTCGAVMLVRLPRRDHHVPITWVPCPGGGLARIVESMISGSGEGSRDRDVEFTAEGVEVVLREACETAGLDASGAELLRLGSNAVYRLASLPVIVRIARDPTVLSEMERAIGVARWLEAVDFPATRVLADAAQPIVVRGRVVTFWESVQEQEEFATVGELADLLRRFHWLEEPESLRLPYFDPLAKLSAALTDLTAVSEDDRSFLEARAAKLAKDYDRLDFVLPFGLIHGDANIGNVLRHRDGHAVFIDLDGLALAPREWDLILTALYYDRYGWHSKAEYAEFVHRYGFDLMNWPGYETLADLRELMMVVWIGHQAGASERSAAEFARRMASLRTGEGRDAWGAF</sequence>
<gene>
    <name evidence="2" type="ORF">GCM10018785_25130</name>
</gene>
<dbReference type="InterPro" id="IPR002575">
    <property type="entry name" value="Aminoglycoside_PTrfase"/>
</dbReference>
<organism evidence="2 3">
    <name type="scientific">Streptomyces longispororuber</name>
    <dbReference type="NCBI Taxonomy" id="68230"/>
    <lineage>
        <taxon>Bacteria</taxon>
        <taxon>Bacillati</taxon>
        <taxon>Actinomycetota</taxon>
        <taxon>Actinomycetes</taxon>
        <taxon>Kitasatosporales</taxon>
        <taxon>Streptomycetaceae</taxon>
        <taxon>Streptomyces</taxon>
    </lineage>
</organism>
<dbReference type="SUPFAM" id="SSF56112">
    <property type="entry name" value="Protein kinase-like (PK-like)"/>
    <property type="match status" value="1"/>
</dbReference>
<evidence type="ECO:0000313" key="3">
    <source>
        <dbReference type="Proteomes" id="UP000608024"/>
    </source>
</evidence>
<dbReference type="Gene3D" id="1.10.510.10">
    <property type="entry name" value="Transferase(Phosphotransferase) domain 1"/>
    <property type="match status" value="1"/>
</dbReference>
<keyword evidence="3" id="KW-1185">Reference proteome</keyword>
<reference evidence="2" key="1">
    <citation type="journal article" date="2014" name="Int. J. Syst. Evol. Microbiol.">
        <title>Complete genome sequence of Corynebacterium casei LMG S-19264T (=DSM 44701T), isolated from a smear-ripened cheese.</title>
        <authorList>
            <consortium name="US DOE Joint Genome Institute (JGI-PGF)"/>
            <person name="Walter F."/>
            <person name="Albersmeier A."/>
            <person name="Kalinowski J."/>
            <person name="Ruckert C."/>
        </authorList>
    </citation>
    <scope>NUCLEOTIDE SEQUENCE</scope>
    <source>
        <strain evidence="2">JCM 4784</strain>
    </source>
</reference>
<evidence type="ECO:0000313" key="2">
    <source>
        <dbReference type="EMBL" id="GHE54683.1"/>
    </source>
</evidence>
<name>A0A918ZJF5_9ACTN</name>
<protein>
    <recommendedName>
        <fullName evidence="1">Aminoglycoside phosphotransferase domain-containing protein</fullName>
    </recommendedName>
</protein>
<dbReference type="PANTHER" id="PTHR21310">
    <property type="entry name" value="AMINOGLYCOSIDE PHOSPHOTRANSFERASE-RELATED-RELATED"/>
    <property type="match status" value="1"/>
</dbReference>
<proteinExistence type="predicted"/>
<comment type="caution">
    <text evidence="2">The sequence shown here is derived from an EMBL/GenBank/DDBJ whole genome shotgun (WGS) entry which is preliminary data.</text>
</comment>
<dbReference type="AlphaFoldDB" id="A0A918ZJF5"/>
<dbReference type="PANTHER" id="PTHR21310:SF40">
    <property type="entry name" value="AMINOGLYCOSIDE PHOSPHOTRANSFERASE DOMAIN-CONTAINING PROTEIN-RELATED"/>
    <property type="match status" value="1"/>
</dbReference>
<feature type="domain" description="Aminoglycoside phosphotransferase" evidence="1">
    <location>
        <begin position="89"/>
        <end position="305"/>
    </location>
</feature>
<dbReference type="InterPro" id="IPR051678">
    <property type="entry name" value="AGP_Transferase"/>
</dbReference>
<dbReference type="Pfam" id="PF01636">
    <property type="entry name" value="APH"/>
    <property type="match status" value="1"/>
</dbReference>
<dbReference type="Proteomes" id="UP000608024">
    <property type="component" value="Unassembled WGS sequence"/>
</dbReference>
<dbReference type="InterPro" id="IPR011009">
    <property type="entry name" value="Kinase-like_dom_sf"/>
</dbReference>
<dbReference type="EMBL" id="BNBT01000028">
    <property type="protein sequence ID" value="GHE54683.1"/>
    <property type="molecule type" value="Genomic_DNA"/>
</dbReference>